<evidence type="ECO:0000313" key="1">
    <source>
        <dbReference type="EMBL" id="MDJ1504988.1"/>
    </source>
</evidence>
<comment type="caution">
    <text evidence="1">The sequence shown here is derived from an EMBL/GenBank/DDBJ whole genome shotgun (WGS) entry which is preliminary data.</text>
</comment>
<evidence type="ECO:0008006" key="3">
    <source>
        <dbReference type="Google" id="ProtNLM"/>
    </source>
</evidence>
<dbReference type="RefSeq" id="WP_314516725.1">
    <property type="nucleotide sequence ID" value="NZ_JASJOU010000014.1"/>
</dbReference>
<reference evidence="1" key="1">
    <citation type="submission" date="2023-05" db="EMBL/GenBank/DDBJ databases">
        <authorList>
            <person name="Zhang X."/>
        </authorList>
    </citation>
    <scope>NUCLEOTIDE SEQUENCE</scope>
    <source>
        <strain evidence="1">BD1B2-1</strain>
    </source>
</reference>
<name>A0AAE3UGI5_9BACT</name>
<dbReference type="AlphaFoldDB" id="A0AAE3UGI5"/>
<protein>
    <recommendedName>
        <fullName evidence="3">Peptidase C51 domain-containing protein</fullName>
    </recommendedName>
</protein>
<dbReference type="EMBL" id="JASJOU010000014">
    <property type="protein sequence ID" value="MDJ1504988.1"/>
    <property type="molecule type" value="Genomic_DNA"/>
</dbReference>
<organism evidence="1 2">
    <name type="scientific">Xanthocytophaga agilis</name>
    <dbReference type="NCBI Taxonomy" id="3048010"/>
    <lineage>
        <taxon>Bacteria</taxon>
        <taxon>Pseudomonadati</taxon>
        <taxon>Bacteroidota</taxon>
        <taxon>Cytophagia</taxon>
        <taxon>Cytophagales</taxon>
        <taxon>Rhodocytophagaceae</taxon>
        <taxon>Xanthocytophaga</taxon>
    </lineage>
</organism>
<accession>A0AAE3UGI5</accession>
<dbReference type="Proteomes" id="UP001232063">
    <property type="component" value="Unassembled WGS sequence"/>
</dbReference>
<keyword evidence="2" id="KW-1185">Reference proteome</keyword>
<evidence type="ECO:0000313" key="2">
    <source>
        <dbReference type="Proteomes" id="UP001232063"/>
    </source>
</evidence>
<sequence length="153" mass="17250">MRLKLKQVFTSYVGTKELTGNNDGEIVESFLASVGLPKGYAWCAAFVKHCLDKVNVKTKITAWAPSAVPRNLCVWMQGKVIKRLPKCGDVFGVYYANLKRIGHVGFIREWKADSPYAATTEGNTNSQNSREGNGVYERIRLKRQIHLVTDWID</sequence>
<gene>
    <name evidence="1" type="ORF">QNI22_30275</name>
</gene>
<proteinExistence type="predicted"/>